<evidence type="ECO:0000313" key="1">
    <source>
        <dbReference type="EMBL" id="TMI75960.1"/>
    </source>
</evidence>
<dbReference type="Pfam" id="PF20901">
    <property type="entry name" value="Sf6_terminase"/>
    <property type="match status" value="1"/>
</dbReference>
<dbReference type="Proteomes" id="UP000318834">
    <property type="component" value="Unassembled WGS sequence"/>
</dbReference>
<accession>A0A537IXD0</accession>
<evidence type="ECO:0000313" key="2">
    <source>
        <dbReference type="Proteomes" id="UP000318834"/>
    </source>
</evidence>
<name>A0A537IXD0_9BACT</name>
<dbReference type="Gene3D" id="1.10.10.60">
    <property type="entry name" value="Homeodomain-like"/>
    <property type="match status" value="1"/>
</dbReference>
<proteinExistence type="predicted"/>
<gene>
    <name evidence="1" type="ORF">E6H05_05205</name>
</gene>
<organism evidence="1 2">
    <name type="scientific">Candidatus Segetimicrobium genomatis</name>
    <dbReference type="NCBI Taxonomy" id="2569760"/>
    <lineage>
        <taxon>Bacteria</taxon>
        <taxon>Bacillati</taxon>
        <taxon>Candidatus Sysuimicrobiota</taxon>
        <taxon>Candidatus Sysuimicrobiia</taxon>
        <taxon>Candidatus Sysuimicrobiales</taxon>
        <taxon>Candidatus Segetimicrobiaceae</taxon>
        <taxon>Candidatus Segetimicrobium</taxon>
    </lineage>
</organism>
<protein>
    <submittedName>
        <fullName evidence="1">Uncharacterized protein</fullName>
    </submittedName>
</protein>
<dbReference type="AlphaFoldDB" id="A0A537IXD0"/>
<dbReference type="EMBL" id="VBAP01000034">
    <property type="protein sequence ID" value="TMI75960.1"/>
    <property type="molecule type" value="Genomic_DNA"/>
</dbReference>
<sequence>MPGKPIEAQLYADIEAAGGWESVWDQVANGETQTAIAEGFGVSQGFLSRVIHLDPARVRAFREAKRRYAVTLVEHTGELVKQVRENRDAIAKVREQASHARWEASKWDRELFGEDKGDVNVNVLNIAQWHIDALRHRTIDASPPPAEALQDRAAATAVPIGDASTAAPPALPEPVIGERAATSKGVTWDGTAARCWDCDRTDCPHARQEYARQAQAHADH</sequence>
<dbReference type="InterPro" id="IPR048683">
    <property type="entry name" value="Sf6_terminase"/>
</dbReference>
<comment type="caution">
    <text evidence="1">The sequence shown here is derived from an EMBL/GenBank/DDBJ whole genome shotgun (WGS) entry which is preliminary data.</text>
</comment>
<reference evidence="1 2" key="1">
    <citation type="journal article" date="2019" name="Nat. Microbiol.">
        <title>Mediterranean grassland soil C-N compound turnover is dependent on rainfall and depth, and is mediated by genomically divergent microorganisms.</title>
        <authorList>
            <person name="Diamond S."/>
            <person name="Andeer P.F."/>
            <person name="Li Z."/>
            <person name="Crits-Christoph A."/>
            <person name="Burstein D."/>
            <person name="Anantharaman K."/>
            <person name="Lane K.R."/>
            <person name="Thomas B.C."/>
            <person name="Pan C."/>
            <person name="Northen T.R."/>
            <person name="Banfield J.F."/>
        </authorList>
    </citation>
    <scope>NUCLEOTIDE SEQUENCE [LARGE SCALE GENOMIC DNA]</scope>
    <source>
        <strain evidence="1">NP_8</strain>
    </source>
</reference>